<comment type="caution">
    <text evidence="8">The sequence shown here is derived from an EMBL/GenBank/DDBJ whole genome shotgun (WGS) entry which is preliminary data.</text>
</comment>
<sequence length="410" mass="46304">MRGHSFTLSEETWNHCLTPENEGKIFFRRQRRALPFEVELPEANTFTIHIMAAFAEHEGNANLIATYPYGIIWAFQRTPGSEMKQISFSEVEFEGKKRTTRREVFLSEMEKVTPWAEVLGVIGPHYPKGKRGRPPVGLERMLRVYLVQQWYGLSDEGVEDAITDSQALRAFVRIDLSRESAPDATTLLQFRHLLEKHELTKKLFEAINGKLSAAGLMMREGTIADATIIAAPPSVKNEAKARDPEMHQTKKGNQWYFGMKAHIGVDAESGLVHTVVGTAANVGDVTQTAQVLHGDEKTVYLDAGYTGVEKREDLKERDIDWQVAMKRGKLKAVPEDRVLGQLLRKLESVKASIRSKVEHPFHIVKNLFHFRKVRYKGLAKNTAQLHTLFGLANLMIAKRRLLALNGQVAP</sequence>
<dbReference type="PANTHER" id="PTHR35604:SF2">
    <property type="entry name" value="TRANSPOSASE INSH FOR INSERTION SEQUENCE ELEMENT IS5A-RELATED"/>
    <property type="match status" value="1"/>
</dbReference>
<dbReference type="Pfam" id="PF01609">
    <property type="entry name" value="DDE_Tnp_1"/>
    <property type="match status" value="1"/>
</dbReference>
<comment type="function">
    <text evidence="1">Involved in the transposition of the insertion sequence IS5.</text>
</comment>
<organism evidence="8 9">
    <name type="scientific">Candidatus Accumulibacter phosphatis</name>
    <dbReference type="NCBI Taxonomy" id="327160"/>
    <lineage>
        <taxon>Bacteria</taxon>
        <taxon>Pseudomonadati</taxon>
        <taxon>Pseudomonadota</taxon>
        <taxon>Betaproteobacteria</taxon>
        <taxon>Candidatus Accumulibacter</taxon>
    </lineage>
</organism>
<evidence type="ECO:0000256" key="3">
    <source>
        <dbReference type="ARBA" id="ARBA00022578"/>
    </source>
</evidence>
<evidence type="ECO:0000256" key="1">
    <source>
        <dbReference type="ARBA" id="ARBA00003544"/>
    </source>
</evidence>
<dbReference type="InterPro" id="IPR002559">
    <property type="entry name" value="Transposase_11"/>
</dbReference>
<dbReference type="AlphaFoldDB" id="A0A5S4ERJ7"/>
<evidence type="ECO:0000256" key="2">
    <source>
        <dbReference type="ARBA" id="ARBA00010075"/>
    </source>
</evidence>
<keyword evidence="5" id="KW-0233">DNA recombination</keyword>
<feature type="domain" description="Transposase IS4-like" evidence="6">
    <location>
        <begin position="219"/>
        <end position="394"/>
    </location>
</feature>
<dbReference type="GO" id="GO:0003677">
    <property type="term" value="F:DNA binding"/>
    <property type="evidence" value="ECO:0007669"/>
    <property type="project" value="UniProtKB-KW"/>
</dbReference>
<dbReference type="Proteomes" id="UP000306324">
    <property type="component" value="Unassembled WGS sequence"/>
</dbReference>
<dbReference type="NCBIfam" id="NF033581">
    <property type="entry name" value="transpos_IS5_4"/>
    <property type="match status" value="1"/>
</dbReference>
<dbReference type="InterPro" id="IPR047959">
    <property type="entry name" value="Transpos_IS5"/>
</dbReference>
<evidence type="ECO:0000259" key="7">
    <source>
        <dbReference type="Pfam" id="PF05598"/>
    </source>
</evidence>
<feature type="domain" description="Transposase InsH N-terminal" evidence="7">
    <location>
        <begin position="98"/>
        <end position="192"/>
    </location>
</feature>
<comment type="similarity">
    <text evidence="2">Belongs to the transposase 11 family.</text>
</comment>
<proteinExistence type="inferred from homology"/>
<evidence type="ECO:0000313" key="9">
    <source>
        <dbReference type="Proteomes" id="UP000306324"/>
    </source>
</evidence>
<dbReference type="InterPro" id="IPR008490">
    <property type="entry name" value="Transposase_InsH_N"/>
</dbReference>
<evidence type="ECO:0000256" key="4">
    <source>
        <dbReference type="ARBA" id="ARBA00023125"/>
    </source>
</evidence>
<keyword evidence="4" id="KW-0238">DNA-binding</keyword>
<evidence type="ECO:0000259" key="6">
    <source>
        <dbReference type="Pfam" id="PF01609"/>
    </source>
</evidence>
<dbReference type="EMBL" id="SWAD01000012">
    <property type="protein sequence ID" value="TMQ78081.1"/>
    <property type="molecule type" value="Genomic_DNA"/>
</dbReference>
<evidence type="ECO:0000313" key="8">
    <source>
        <dbReference type="EMBL" id="TMQ78081.1"/>
    </source>
</evidence>
<accession>A0A5S4ERJ7</accession>
<dbReference type="PANTHER" id="PTHR35604">
    <property type="entry name" value="TRANSPOSASE INSH FOR INSERTION SEQUENCE ELEMENT IS5A-RELATED"/>
    <property type="match status" value="1"/>
</dbReference>
<reference evidence="8 9" key="1">
    <citation type="submission" date="2019-04" db="EMBL/GenBank/DDBJ databases">
        <title>A novel phosphate-accumulating bacterium identified in bioreactor for phosphate removal from wastewater.</title>
        <authorList>
            <person name="Kotlyarov R.Y."/>
            <person name="Beletsky A.V."/>
            <person name="Kallistova A.Y."/>
            <person name="Dorofeev A.G."/>
            <person name="Nikolaev Y.Y."/>
            <person name="Pimenov N.V."/>
            <person name="Ravin N.V."/>
            <person name="Mardanov A.V."/>
        </authorList>
    </citation>
    <scope>NUCLEOTIDE SEQUENCE [LARGE SCALE GENOMIC DNA]</scope>
    <source>
        <strain evidence="8 9">Bin19</strain>
    </source>
</reference>
<evidence type="ECO:0000256" key="5">
    <source>
        <dbReference type="ARBA" id="ARBA00023172"/>
    </source>
</evidence>
<keyword evidence="9" id="KW-1185">Reference proteome</keyword>
<dbReference type="GO" id="GO:0004803">
    <property type="term" value="F:transposase activity"/>
    <property type="evidence" value="ECO:0007669"/>
    <property type="project" value="InterPro"/>
</dbReference>
<protein>
    <submittedName>
        <fullName evidence="8">Mobile element protein</fullName>
    </submittedName>
</protein>
<gene>
    <name evidence="8" type="ORF">ACCUM_2296</name>
</gene>
<name>A0A5S4ERJ7_9PROT</name>
<dbReference type="Pfam" id="PF05598">
    <property type="entry name" value="DUF772"/>
    <property type="match status" value="1"/>
</dbReference>
<keyword evidence="3" id="KW-0815">Transposition</keyword>
<dbReference type="GO" id="GO:0006313">
    <property type="term" value="P:DNA transposition"/>
    <property type="evidence" value="ECO:0007669"/>
    <property type="project" value="InterPro"/>
</dbReference>